<feature type="region of interest" description="Disordered" evidence="1">
    <location>
        <begin position="26"/>
        <end position="137"/>
    </location>
</feature>
<feature type="compositionally biased region" description="Basic and acidic residues" evidence="1">
    <location>
        <begin position="233"/>
        <end position="243"/>
    </location>
</feature>
<evidence type="ECO:0000256" key="1">
    <source>
        <dbReference type="SAM" id="MobiDB-lite"/>
    </source>
</evidence>
<reference evidence="2" key="1">
    <citation type="submission" date="2021-01" db="EMBL/GenBank/DDBJ databases">
        <authorList>
            <person name="Corre E."/>
            <person name="Pelletier E."/>
            <person name="Niang G."/>
            <person name="Scheremetjew M."/>
            <person name="Finn R."/>
            <person name="Kale V."/>
            <person name="Holt S."/>
            <person name="Cochrane G."/>
            <person name="Meng A."/>
            <person name="Brown T."/>
            <person name="Cohen L."/>
        </authorList>
    </citation>
    <scope>NUCLEOTIDE SEQUENCE</scope>
    <source>
        <strain evidence="2">CCMP3105</strain>
    </source>
</reference>
<feature type="region of interest" description="Disordered" evidence="1">
    <location>
        <begin position="412"/>
        <end position="433"/>
    </location>
</feature>
<feature type="compositionally biased region" description="Low complexity" evidence="1">
    <location>
        <begin position="27"/>
        <end position="43"/>
    </location>
</feature>
<feature type="compositionally biased region" description="Low complexity" evidence="1">
    <location>
        <begin position="324"/>
        <end position="337"/>
    </location>
</feature>
<dbReference type="EMBL" id="HBNR01007383">
    <property type="protein sequence ID" value="CAE4565241.1"/>
    <property type="molecule type" value="Transcribed_RNA"/>
</dbReference>
<proteinExistence type="predicted"/>
<dbReference type="AlphaFoldDB" id="A0A7S4PYB8"/>
<organism evidence="2">
    <name type="scientific">Alexandrium monilatum</name>
    <dbReference type="NCBI Taxonomy" id="311494"/>
    <lineage>
        <taxon>Eukaryota</taxon>
        <taxon>Sar</taxon>
        <taxon>Alveolata</taxon>
        <taxon>Dinophyceae</taxon>
        <taxon>Gonyaulacales</taxon>
        <taxon>Pyrocystaceae</taxon>
        <taxon>Alexandrium</taxon>
    </lineage>
</organism>
<feature type="region of interest" description="Disordered" evidence="1">
    <location>
        <begin position="211"/>
        <end position="397"/>
    </location>
</feature>
<evidence type="ECO:0000313" key="2">
    <source>
        <dbReference type="EMBL" id="CAE4565241.1"/>
    </source>
</evidence>
<sequence>MLPPGALPSADGEPQLPERAVRAEIFGSSRRLLSASPPRGRPSASPPPPPAGLRPRSLSCRRPREPRGSLHGAWIEREEPVPLFHRRGFSPPAQLKHGPEVRDDAIDAQGPGKRPLAPPTQLLGAWPPTGKESHEEHEAVRRIEIFTSAKRLGSPIGLRVFGLSSSDQKDVKSFLEQAGDAASMPRWPVLETGQVMAGDFHRAISTQTRLHSALTRWPAPAKESPRQPAATDDSPRRPHEEGPCRTGIFGSPRRQLRGTVPAGHLRGGYLAPAEPSLGGGGGGSRAAREASPRSTPGPPGAGRPERPLPAQRRHGIEPTPRLRGAVPQAAPSSAAGAGRTGGRSDAHDAGGGGGAPRALSPFGQLIAWPGLSAESGPAGGSPPPSARRRTSRSVDARRLSASLFSDAKDGLIKWPLQGHGPTSRGTHQARAGA</sequence>
<protein>
    <submittedName>
        <fullName evidence="2">Uncharacterized protein</fullName>
    </submittedName>
</protein>
<gene>
    <name evidence="2" type="ORF">AMON00008_LOCUS4860</name>
</gene>
<accession>A0A7S4PYB8</accession>
<feature type="compositionally biased region" description="Basic and acidic residues" evidence="1">
    <location>
        <begin position="62"/>
        <end position="80"/>
    </location>
</feature>
<name>A0A7S4PYB8_9DINO</name>